<dbReference type="OrthoDB" id="7354362at2"/>
<comment type="caution">
    <text evidence="1">The sequence shown here is derived from an EMBL/GenBank/DDBJ whole genome shotgun (WGS) entry which is preliminary data.</text>
</comment>
<dbReference type="Proteomes" id="UP000198615">
    <property type="component" value="Unassembled WGS sequence"/>
</dbReference>
<protein>
    <recommendedName>
        <fullName evidence="3">PAS domain-containing protein</fullName>
    </recommendedName>
</protein>
<dbReference type="InterPro" id="IPR009922">
    <property type="entry name" value="DUF1457"/>
</dbReference>
<proteinExistence type="predicted"/>
<dbReference type="Pfam" id="PF07310">
    <property type="entry name" value="PAS_5"/>
    <property type="match status" value="1"/>
</dbReference>
<dbReference type="EMBL" id="FNBW01000016">
    <property type="protein sequence ID" value="SDG39184.1"/>
    <property type="molecule type" value="Genomic_DNA"/>
</dbReference>
<keyword evidence="2" id="KW-1185">Reference proteome</keyword>
<evidence type="ECO:0008006" key="3">
    <source>
        <dbReference type="Google" id="ProtNLM"/>
    </source>
</evidence>
<dbReference type="AlphaFoldDB" id="A0A8G2EWP5"/>
<evidence type="ECO:0000313" key="1">
    <source>
        <dbReference type="EMBL" id="SDG39184.1"/>
    </source>
</evidence>
<name>A0A8G2EWP5_9PROT</name>
<organism evidence="1 2">
    <name type="scientific">Thalassobaculum litoreum DSM 18839</name>
    <dbReference type="NCBI Taxonomy" id="1123362"/>
    <lineage>
        <taxon>Bacteria</taxon>
        <taxon>Pseudomonadati</taxon>
        <taxon>Pseudomonadota</taxon>
        <taxon>Alphaproteobacteria</taxon>
        <taxon>Rhodospirillales</taxon>
        <taxon>Thalassobaculaceae</taxon>
        <taxon>Thalassobaculum</taxon>
    </lineage>
</organism>
<accession>A0A8G2EWP5</accession>
<gene>
    <name evidence="1" type="ORF">SAMN05660686_04234</name>
</gene>
<sequence>MQDVMISRALTSARMRSPLVREAYAYWAGKKRGDLLPARADVDPVDIPRILPHISLVEREAETGRYRYRLFGSALVDILGKEPTGKYLDEIYPDFELSESRRYRDQVFEMGKPSHRIGRPSLRFPKDFVTVERLYLPLAENGRRVDMVMGVLVFSMDSLEG</sequence>
<reference evidence="1 2" key="1">
    <citation type="submission" date="2016-10" db="EMBL/GenBank/DDBJ databases">
        <authorList>
            <person name="Varghese N."/>
            <person name="Submissions S."/>
        </authorList>
    </citation>
    <scope>NUCLEOTIDE SEQUENCE [LARGE SCALE GENOMIC DNA]</scope>
    <source>
        <strain evidence="1 2">DSM 18839</strain>
    </source>
</reference>
<evidence type="ECO:0000313" key="2">
    <source>
        <dbReference type="Proteomes" id="UP000198615"/>
    </source>
</evidence>